<sequence length="80" mass="9076">MPYLYASTAASQWPSASRCLADTLRAALCLFIGTPRRRGLNWIHQADENWIWNRTDSWCIHVFGYDALIGQARCVSVSDT</sequence>
<evidence type="ECO:0000313" key="2">
    <source>
        <dbReference type="Proteomes" id="UP000059680"/>
    </source>
</evidence>
<dbReference type="STRING" id="39947.A0A0P0XMH1"/>
<accession>A0A0P0XMH1</accession>
<keyword evidence="2" id="KW-1185">Reference proteome</keyword>
<dbReference type="PaxDb" id="39947-A0A0P0XMH1"/>
<dbReference type="SMR" id="A0A0P0XMH1"/>
<dbReference type="EMBL" id="AP014965">
    <property type="protein sequence ID" value="BAT07875.1"/>
    <property type="molecule type" value="Genomic_DNA"/>
</dbReference>
<feature type="non-terminal residue" evidence="1">
    <location>
        <position position="80"/>
    </location>
</feature>
<dbReference type="Proteomes" id="UP000059680">
    <property type="component" value="Chromosome 9"/>
</dbReference>
<gene>
    <name evidence="1" type="ordered locus">Os09g0384601</name>
    <name evidence="1" type="ORF">OSNPB_090384601</name>
</gene>
<reference evidence="2" key="1">
    <citation type="journal article" date="2005" name="Nature">
        <title>The map-based sequence of the rice genome.</title>
        <authorList>
            <consortium name="International rice genome sequencing project (IRGSP)"/>
            <person name="Matsumoto T."/>
            <person name="Wu J."/>
            <person name="Kanamori H."/>
            <person name="Katayose Y."/>
            <person name="Fujisawa M."/>
            <person name="Namiki N."/>
            <person name="Mizuno H."/>
            <person name="Yamamoto K."/>
            <person name="Antonio B.A."/>
            <person name="Baba T."/>
            <person name="Sakata K."/>
            <person name="Nagamura Y."/>
            <person name="Aoki H."/>
            <person name="Arikawa K."/>
            <person name="Arita K."/>
            <person name="Bito T."/>
            <person name="Chiden Y."/>
            <person name="Fujitsuka N."/>
            <person name="Fukunaka R."/>
            <person name="Hamada M."/>
            <person name="Harada C."/>
            <person name="Hayashi A."/>
            <person name="Hijishita S."/>
            <person name="Honda M."/>
            <person name="Hosokawa S."/>
            <person name="Ichikawa Y."/>
            <person name="Idonuma A."/>
            <person name="Iijima M."/>
            <person name="Ikeda M."/>
            <person name="Ikeno M."/>
            <person name="Ito K."/>
            <person name="Ito S."/>
            <person name="Ito T."/>
            <person name="Ito Y."/>
            <person name="Ito Y."/>
            <person name="Iwabuchi A."/>
            <person name="Kamiya K."/>
            <person name="Karasawa W."/>
            <person name="Kurita K."/>
            <person name="Katagiri S."/>
            <person name="Kikuta A."/>
            <person name="Kobayashi H."/>
            <person name="Kobayashi N."/>
            <person name="Machita K."/>
            <person name="Maehara T."/>
            <person name="Masukawa M."/>
            <person name="Mizubayashi T."/>
            <person name="Mukai Y."/>
            <person name="Nagasaki H."/>
            <person name="Nagata Y."/>
            <person name="Naito S."/>
            <person name="Nakashima M."/>
            <person name="Nakama Y."/>
            <person name="Nakamichi Y."/>
            <person name="Nakamura M."/>
            <person name="Meguro A."/>
            <person name="Negishi M."/>
            <person name="Ohta I."/>
            <person name="Ohta T."/>
            <person name="Okamoto M."/>
            <person name="Ono N."/>
            <person name="Saji S."/>
            <person name="Sakaguchi M."/>
            <person name="Sakai K."/>
            <person name="Shibata M."/>
            <person name="Shimokawa T."/>
            <person name="Song J."/>
            <person name="Takazaki Y."/>
            <person name="Terasawa K."/>
            <person name="Tsugane M."/>
            <person name="Tsuji K."/>
            <person name="Ueda S."/>
            <person name="Waki K."/>
            <person name="Yamagata H."/>
            <person name="Yamamoto M."/>
            <person name="Yamamoto S."/>
            <person name="Yamane H."/>
            <person name="Yoshiki S."/>
            <person name="Yoshihara R."/>
            <person name="Yukawa K."/>
            <person name="Zhong H."/>
            <person name="Yano M."/>
            <person name="Yuan Q."/>
            <person name="Ouyang S."/>
            <person name="Liu J."/>
            <person name="Jones K.M."/>
            <person name="Gansberger K."/>
            <person name="Moffat K."/>
            <person name="Hill J."/>
            <person name="Bera J."/>
            <person name="Fadrosh D."/>
            <person name="Jin S."/>
            <person name="Johri S."/>
            <person name="Kim M."/>
            <person name="Overton L."/>
            <person name="Reardon M."/>
            <person name="Tsitrin T."/>
            <person name="Vuong H."/>
            <person name="Weaver B."/>
            <person name="Ciecko A."/>
            <person name="Tallon L."/>
            <person name="Jackson J."/>
            <person name="Pai G."/>
            <person name="Aken S.V."/>
            <person name="Utterback T."/>
            <person name="Reidmuller S."/>
            <person name="Feldblyum T."/>
            <person name="Hsiao J."/>
            <person name="Zismann V."/>
            <person name="Iobst S."/>
            <person name="de Vazeille A.R."/>
            <person name="Buell C.R."/>
            <person name="Ying K."/>
            <person name="Li Y."/>
            <person name="Lu T."/>
            <person name="Huang Y."/>
            <person name="Zhao Q."/>
            <person name="Feng Q."/>
            <person name="Zhang L."/>
            <person name="Zhu J."/>
            <person name="Weng Q."/>
            <person name="Mu J."/>
            <person name="Lu Y."/>
            <person name="Fan D."/>
            <person name="Liu Y."/>
            <person name="Guan J."/>
            <person name="Zhang Y."/>
            <person name="Yu S."/>
            <person name="Liu X."/>
            <person name="Zhang Y."/>
            <person name="Hong G."/>
            <person name="Han B."/>
            <person name="Choisne N."/>
            <person name="Demange N."/>
            <person name="Orjeda G."/>
            <person name="Samain S."/>
            <person name="Cattolico L."/>
            <person name="Pelletier E."/>
            <person name="Couloux A."/>
            <person name="Segurens B."/>
            <person name="Wincker P."/>
            <person name="D'Hont A."/>
            <person name="Scarpelli C."/>
            <person name="Weissenbach J."/>
            <person name="Salanoubat M."/>
            <person name="Quetier F."/>
            <person name="Yu Y."/>
            <person name="Kim H.R."/>
            <person name="Rambo T."/>
            <person name="Currie J."/>
            <person name="Collura K."/>
            <person name="Luo M."/>
            <person name="Yang T."/>
            <person name="Ammiraju J.S.S."/>
            <person name="Engler F."/>
            <person name="Soderlund C."/>
            <person name="Wing R.A."/>
            <person name="Palmer L.E."/>
            <person name="de la Bastide M."/>
            <person name="Spiegel L."/>
            <person name="Nascimento L."/>
            <person name="Zutavern T."/>
            <person name="O'Shaughnessy A."/>
            <person name="Dike S."/>
            <person name="Dedhia N."/>
            <person name="Preston R."/>
            <person name="Balija V."/>
            <person name="McCombie W.R."/>
            <person name="Chow T."/>
            <person name="Chen H."/>
            <person name="Chung M."/>
            <person name="Chen C."/>
            <person name="Shaw J."/>
            <person name="Wu H."/>
            <person name="Hsiao K."/>
            <person name="Chao Y."/>
            <person name="Chu M."/>
            <person name="Cheng C."/>
            <person name="Hour A."/>
            <person name="Lee P."/>
            <person name="Lin S."/>
            <person name="Lin Y."/>
            <person name="Liou J."/>
            <person name="Liu S."/>
            <person name="Hsing Y."/>
            <person name="Raghuvanshi S."/>
            <person name="Mohanty A."/>
            <person name="Bharti A.K."/>
            <person name="Gaur A."/>
            <person name="Gupta V."/>
            <person name="Kumar D."/>
            <person name="Ravi V."/>
            <person name="Vij S."/>
            <person name="Kapur A."/>
            <person name="Khurana P."/>
            <person name="Khurana P."/>
            <person name="Khurana J.P."/>
            <person name="Tyagi A.K."/>
            <person name="Gaikwad K."/>
            <person name="Singh A."/>
            <person name="Dalal V."/>
            <person name="Srivastava S."/>
            <person name="Dixit A."/>
            <person name="Pal A.K."/>
            <person name="Ghazi I.A."/>
            <person name="Yadav M."/>
            <person name="Pandit A."/>
            <person name="Bhargava A."/>
            <person name="Sureshbabu K."/>
            <person name="Batra K."/>
            <person name="Sharma T.R."/>
            <person name="Mohapatra T."/>
            <person name="Singh N.K."/>
            <person name="Messing J."/>
            <person name="Nelson A.B."/>
            <person name="Fuks G."/>
            <person name="Kavchok S."/>
            <person name="Keizer G."/>
            <person name="Linton E."/>
            <person name="Llaca V."/>
            <person name="Song R."/>
            <person name="Tanyolac B."/>
            <person name="Young S."/>
            <person name="Ho-Il K."/>
            <person name="Hahn J.H."/>
            <person name="Sangsakoo G."/>
            <person name="Vanavichit A."/>
            <person name="de Mattos Luiz.A.T."/>
            <person name="Zimmer P.D."/>
            <person name="Malone G."/>
            <person name="Dellagostin O."/>
            <person name="de Oliveira A.C."/>
            <person name="Bevan M."/>
            <person name="Bancroft I."/>
            <person name="Minx P."/>
            <person name="Cordum H."/>
            <person name="Wilson R."/>
            <person name="Cheng Z."/>
            <person name="Jin W."/>
            <person name="Jiang J."/>
            <person name="Leong S.A."/>
            <person name="Iwama H."/>
            <person name="Gojobori T."/>
            <person name="Itoh T."/>
            <person name="Niimura Y."/>
            <person name="Fujii Y."/>
            <person name="Habara T."/>
            <person name="Sakai H."/>
            <person name="Sato Y."/>
            <person name="Wilson G."/>
            <person name="Kumar K."/>
            <person name="McCouch S."/>
            <person name="Juretic N."/>
            <person name="Hoen D."/>
            <person name="Wright S."/>
            <person name="Bruskiewich R."/>
            <person name="Bureau T."/>
            <person name="Miyao A."/>
            <person name="Hirochika H."/>
            <person name="Nishikawa T."/>
            <person name="Kadowaki K."/>
            <person name="Sugiura M."/>
            <person name="Burr B."/>
            <person name="Sasaki T."/>
        </authorList>
    </citation>
    <scope>NUCLEOTIDE SEQUENCE [LARGE SCALE GENOMIC DNA]</scope>
    <source>
        <strain evidence="2">cv. Nipponbare</strain>
    </source>
</reference>
<dbReference type="AlphaFoldDB" id="A0A0P0XMH1"/>
<reference evidence="1 2" key="3">
    <citation type="journal article" date="2013" name="Rice">
        <title>Improvement of the Oryza sativa Nipponbare reference genome using next generation sequence and optical map data.</title>
        <authorList>
            <person name="Kawahara Y."/>
            <person name="de la Bastide M."/>
            <person name="Hamilton J.P."/>
            <person name="Kanamori H."/>
            <person name="McCombie W.R."/>
            <person name="Ouyang S."/>
            <person name="Schwartz D.C."/>
            <person name="Tanaka T."/>
            <person name="Wu J."/>
            <person name="Zhou S."/>
            <person name="Childs K.L."/>
            <person name="Davidson R.M."/>
            <person name="Lin H."/>
            <person name="Quesada-Ocampo L."/>
            <person name="Vaillancourt B."/>
            <person name="Sakai H."/>
            <person name="Lee S.S."/>
            <person name="Kim J."/>
            <person name="Numa H."/>
            <person name="Itoh T."/>
            <person name="Buell C.R."/>
            <person name="Matsumoto T."/>
        </authorList>
    </citation>
    <scope>NUCLEOTIDE SEQUENCE [LARGE SCALE GENOMIC DNA]</scope>
    <source>
        <strain evidence="2">cv. Nipponbare</strain>
    </source>
</reference>
<protein>
    <submittedName>
        <fullName evidence="1">Os09g0384601 protein</fullName>
    </submittedName>
</protein>
<evidence type="ECO:0000313" key="1">
    <source>
        <dbReference type="EMBL" id="BAT07875.1"/>
    </source>
</evidence>
<reference evidence="1 2" key="2">
    <citation type="journal article" date="2013" name="Plant Cell Physiol.">
        <title>Rice Annotation Project Database (RAP-DB): an integrative and interactive database for rice genomics.</title>
        <authorList>
            <person name="Sakai H."/>
            <person name="Lee S.S."/>
            <person name="Tanaka T."/>
            <person name="Numa H."/>
            <person name="Kim J."/>
            <person name="Kawahara Y."/>
            <person name="Wakimoto H."/>
            <person name="Yang C.C."/>
            <person name="Iwamoto M."/>
            <person name="Abe T."/>
            <person name="Yamada Y."/>
            <person name="Muto A."/>
            <person name="Inokuchi H."/>
            <person name="Ikemura T."/>
            <person name="Matsumoto T."/>
            <person name="Sasaki T."/>
            <person name="Itoh T."/>
        </authorList>
    </citation>
    <scope>NUCLEOTIDE SEQUENCE [LARGE SCALE GENOMIC DNA]</scope>
    <source>
        <strain evidence="2">cv. Nipponbare</strain>
    </source>
</reference>
<proteinExistence type="predicted"/>
<dbReference type="InParanoid" id="A0A0P0XMH1"/>
<organism evidence="1 2">
    <name type="scientific">Oryza sativa subsp. japonica</name>
    <name type="common">Rice</name>
    <dbReference type="NCBI Taxonomy" id="39947"/>
    <lineage>
        <taxon>Eukaryota</taxon>
        <taxon>Viridiplantae</taxon>
        <taxon>Streptophyta</taxon>
        <taxon>Embryophyta</taxon>
        <taxon>Tracheophyta</taxon>
        <taxon>Spermatophyta</taxon>
        <taxon>Magnoliopsida</taxon>
        <taxon>Liliopsida</taxon>
        <taxon>Poales</taxon>
        <taxon>Poaceae</taxon>
        <taxon>BOP clade</taxon>
        <taxon>Oryzoideae</taxon>
        <taxon>Oryzeae</taxon>
        <taxon>Oryzinae</taxon>
        <taxon>Oryza</taxon>
        <taxon>Oryza sativa</taxon>
    </lineage>
</organism>
<name>A0A0P0XMH1_ORYSJ</name>